<dbReference type="CDD" id="cd23566">
    <property type="entry name" value="TFP_LU_ECD_LYPD5_rpt2"/>
    <property type="match status" value="1"/>
</dbReference>
<sequence length="266" mass="27746">MGVPAAGLLCLIGAVFSMAGAQPAKSSGPLQCYSFRHVYSGPFDLSVSKFHSVSCSHGCSEAVLSLNTGYRSGVTVVQKGCWTGPLTGETLTSEHALPPDYSSVRGCNTHLCNANLMSHDSVPNLSPAPSPQTLSGTECYSCVGIHQEDCTPEKARRVQCHQDQSVCFQGHGQMTVGNFSVPVFIRTCHRPSCTIKGTTSPWSSIDLQGSCCSGDLCNRGSLTRESPVPTTPPVVSAAAQPPCLLALLILGPLLAGVLGGTLKPSP</sequence>
<feature type="domain" description="UPAR/Ly6" evidence="10">
    <location>
        <begin position="136"/>
        <end position="219"/>
    </location>
</feature>
<feature type="chain" id="PRO_5010160825" description="Ly6/PLAUR domain-containing protein 5" evidence="9">
    <location>
        <begin position="22"/>
        <end position="266"/>
    </location>
</feature>
<dbReference type="InterPro" id="IPR016054">
    <property type="entry name" value="LY6_UPA_recep-like"/>
</dbReference>
<dbReference type="PANTHER" id="PTHR10624:SF9">
    <property type="entry name" value="LY6_PLAUR DOMAIN-CONTAINING PROTEIN 5"/>
    <property type="match status" value="1"/>
</dbReference>
<dbReference type="SUPFAM" id="SSF57302">
    <property type="entry name" value="Snake toxin-like"/>
    <property type="match status" value="1"/>
</dbReference>
<evidence type="ECO:0000259" key="10">
    <source>
        <dbReference type="Pfam" id="PF00021"/>
    </source>
</evidence>
<dbReference type="RefSeq" id="XP_007532964.1">
    <property type="nucleotide sequence ID" value="XM_007532902.2"/>
</dbReference>
<dbReference type="Pfam" id="PF00021">
    <property type="entry name" value="UPAR_LY6"/>
    <property type="match status" value="1"/>
</dbReference>
<keyword evidence="6" id="KW-0325">Glycoprotein</keyword>
<keyword evidence="5" id="KW-0472">Membrane</keyword>
<evidence type="ECO:0000313" key="12">
    <source>
        <dbReference type="RefSeq" id="XP_007532964.1"/>
    </source>
</evidence>
<dbReference type="CDD" id="cd23565">
    <property type="entry name" value="TFP_LU_ECD_LYPD5_rpt1"/>
    <property type="match status" value="1"/>
</dbReference>
<accession>A0A1S3ACP4</accession>
<reference evidence="12" key="2">
    <citation type="submission" date="2025-08" db="UniProtKB">
        <authorList>
            <consortium name="RefSeq"/>
        </authorList>
    </citation>
    <scope>IDENTIFICATION</scope>
</reference>
<keyword evidence="4 9" id="KW-0732">Signal</keyword>
<dbReference type="GeneID" id="103122310"/>
<dbReference type="InterPro" id="IPR018363">
    <property type="entry name" value="CD59_antigen_CS"/>
</dbReference>
<evidence type="ECO:0000256" key="5">
    <source>
        <dbReference type="ARBA" id="ARBA00023136"/>
    </source>
</evidence>
<dbReference type="InParanoid" id="A0A1S3ACP4"/>
<dbReference type="InterPro" id="IPR045860">
    <property type="entry name" value="Snake_toxin-like_sf"/>
</dbReference>
<proteinExistence type="predicted"/>
<organism evidence="11 12">
    <name type="scientific">Erinaceus europaeus</name>
    <name type="common">Western European hedgehog</name>
    <dbReference type="NCBI Taxonomy" id="9365"/>
    <lineage>
        <taxon>Eukaryota</taxon>
        <taxon>Metazoa</taxon>
        <taxon>Chordata</taxon>
        <taxon>Craniata</taxon>
        <taxon>Vertebrata</taxon>
        <taxon>Euteleostomi</taxon>
        <taxon>Mammalia</taxon>
        <taxon>Eutheria</taxon>
        <taxon>Laurasiatheria</taxon>
        <taxon>Eulipotyphla</taxon>
        <taxon>Erinaceidae</taxon>
        <taxon>Erinaceinae</taxon>
        <taxon>Erinaceus</taxon>
    </lineage>
</organism>
<keyword evidence="3" id="KW-0336">GPI-anchor</keyword>
<protein>
    <recommendedName>
        <fullName evidence="8">Ly6/PLAUR domain-containing protein 5</fullName>
    </recommendedName>
</protein>
<dbReference type="eggNOG" id="ENOG502SVAB">
    <property type="taxonomic scope" value="Eukaryota"/>
</dbReference>
<gene>
    <name evidence="12" type="primary">LYPD5</name>
</gene>
<evidence type="ECO:0000256" key="6">
    <source>
        <dbReference type="ARBA" id="ARBA00023180"/>
    </source>
</evidence>
<dbReference type="OrthoDB" id="9445109at2759"/>
<dbReference type="PANTHER" id="PTHR10624">
    <property type="entry name" value="UROKINASE PLASMINOGEN ACTIVATOR SURFACE RECEPTOR-RELATED"/>
    <property type="match status" value="1"/>
</dbReference>
<reference evidence="11" key="1">
    <citation type="submission" date="2025-05" db="UniProtKB">
        <authorList>
            <consortium name="RefSeq"/>
        </authorList>
    </citation>
    <scope>NUCLEOTIDE SEQUENCE [LARGE SCALE GENOMIC DNA]</scope>
</reference>
<evidence type="ECO:0000313" key="11">
    <source>
        <dbReference type="Proteomes" id="UP001652624"/>
    </source>
</evidence>
<evidence type="ECO:0000256" key="3">
    <source>
        <dbReference type="ARBA" id="ARBA00022622"/>
    </source>
</evidence>
<keyword evidence="7" id="KW-0449">Lipoprotein</keyword>
<keyword evidence="2" id="KW-1003">Cell membrane</keyword>
<dbReference type="AlphaFoldDB" id="A0A1S3ACP4"/>
<evidence type="ECO:0000256" key="8">
    <source>
        <dbReference type="ARBA" id="ARBA00067857"/>
    </source>
</evidence>
<dbReference type="FunFam" id="2.10.60.10:FF:000020">
    <property type="entry name" value="LY6/PLAUR domain containing 5"/>
    <property type="match status" value="1"/>
</dbReference>
<dbReference type="PROSITE" id="PS00983">
    <property type="entry name" value="LY6_UPAR"/>
    <property type="match status" value="1"/>
</dbReference>
<dbReference type="CTD" id="284348"/>
<evidence type="ECO:0000256" key="7">
    <source>
        <dbReference type="ARBA" id="ARBA00023288"/>
    </source>
</evidence>
<name>A0A1S3ACP4_ERIEU</name>
<dbReference type="GO" id="GO:0005886">
    <property type="term" value="C:plasma membrane"/>
    <property type="evidence" value="ECO:0007669"/>
    <property type="project" value="UniProtKB-SubCell"/>
</dbReference>
<comment type="subcellular location">
    <subcellularLocation>
        <location evidence="1">Cell membrane</location>
        <topology evidence="1">Lipid-anchor</topology>
        <topology evidence="1">GPI-anchor</topology>
    </subcellularLocation>
</comment>
<evidence type="ECO:0000256" key="9">
    <source>
        <dbReference type="SAM" id="SignalP"/>
    </source>
</evidence>
<evidence type="ECO:0000256" key="2">
    <source>
        <dbReference type="ARBA" id="ARBA00022475"/>
    </source>
</evidence>
<evidence type="ECO:0000256" key="4">
    <source>
        <dbReference type="ARBA" id="ARBA00022729"/>
    </source>
</evidence>
<dbReference type="Gene3D" id="2.10.60.10">
    <property type="entry name" value="CD59"/>
    <property type="match status" value="1"/>
</dbReference>
<dbReference type="GO" id="GO:0098552">
    <property type="term" value="C:side of membrane"/>
    <property type="evidence" value="ECO:0007669"/>
    <property type="project" value="UniProtKB-KW"/>
</dbReference>
<dbReference type="Proteomes" id="UP001652624">
    <property type="component" value="Chromosome 2"/>
</dbReference>
<keyword evidence="11" id="KW-1185">Reference proteome</keyword>
<evidence type="ECO:0000256" key="1">
    <source>
        <dbReference type="ARBA" id="ARBA00004609"/>
    </source>
</evidence>
<dbReference type="FunCoup" id="A0A1S3ACP4">
    <property type="interactions" value="5"/>
</dbReference>
<feature type="signal peptide" evidence="9">
    <location>
        <begin position="1"/>
        <end position="21"/>
    </location>
</feature>